<dbReference type="AlphaFoldDB" id="A0A0F8YXS0"/>
<organism evidence="2">
    <name type="scientific">marine sediment metagenome</name>
    <dbReference type="NCBI Taxonomy" id="412755"/>
    <lineage>
        <taxon>unclassified sequences</taxon>
        <taxon>metagenomes</taxon>
        <taxon>ecological metagenomes</taxon>
    </lineage>
</organism>
<accession>A0A0F8YXS0</accession>
<name>A0A0F8YXS0_9ZZZZ</name>
<proteinExistence type="predicted"/>
<reference evidence="2" key="1">
    <citation type="journal article" date="2015" name="Nature">
        <title>Complex archaea that bridge the gap between prokaryotes and eukaryotes.</title>
        <authorList>
            <person name="Spang A."/>
            <person name="Saw J.H."/>
            <person name="Jorgensen S.L."/>
            <person name="Zaremba-Niedzwiedzka K."/>
            <person name="Martijn J."/>
            <person name="Lind A.E."/>
            <person name="van Eijk R."/>
            <person name="Schleper C."/>
            <person name="Guy L."/>
            <person name="Ettema T.J."/>
        </authorList>
    </citation>
    <scope>NUCLEOTIDE SEQUENCE</scope>
</reference>
<comment type="caution">
    <text evidence="2">The sequence shown here is derived from an EMBL/GenBank/DDBJ whole genome shotgun (WGS) entry which is preliminary data.</text>
</comment>
<protein>
    <submittedName>
        <fullName evidence="2">Uncharacterized protein</fullName>
    </submittedName>
</protein>
<feature type="region of interest" description="Disordered" evidence="1">
    <location>
        <begin position="1"/>
        <end position="21"/>
    </location>
</feature>
<evidence type="ECO:0000256" key="1">
    <source>
        <dbReference type="SAM" id="MobiDB-lite"/>
    </source>
</evidence>
<gene>
    <name evidence="2" type="ORF">LCGC14_3040360</name>
</gene>
<evidence type="ECO:0000313" key="2">
    <source>
        <dbReference type="EMBL" id="KKK58839.1"/>
    </source>
</evidence>
<sequence length="103" mass="11240">MSGYPHGLEASPHGDALLRPGKDYKLRGNEIVVVPNRTGGGMSETDLDAALREIATALDALAHMEPQQGRRKRVADHLRAVRTSLELLRGKRDEMVAAIVEKS</sequence>
<dbReference type="EMBL" id="LAZR01063776">
    <property type="protein sequence ID" value="KKK58839.1"/>
    <property type="molecule type" value="Genomic_DNA"/>
</dbReference>